<feature type="compositionally biased region" description="Basic and acidic residues" evidence="2">
    <location>
        <begin position="395"/>
        <end position="407"/>
    </location>
</feature>
<sequence length="658" mass="70722">MFCFVFAALSAPVKVKSILLCYHLVIIEDFCPVASSLIVLMSDPVNEENLTLFHGEDFHILLPSLNVEVTFQNKSTGLILMRDGAVVSSRVKLNRHLSHLVVDNVREEDEGTYTVKNQEKLMHITFCVLDCTNEQIVKYGSNFRLSLSGITRPITLEYKSSAVEANQTSWPALVVLTATETSPEPYQGRITINDQYVTLHGVTGSDEGSYTIWNGKGDIQKKECLNVKEHHNFVTLPQDARLKINLILNSSLVQLYYRPKSESTPHLLLDKGEFTNARIDLGLEDRLSLDGSVVYLDQVKRADVGEFKITDLQGFTVSNVHLELEPYRLESLYVAIIALLGLLVFLLLVCLLSCLIKVKKRAKRAAALEKIAQNAGKEDEGEAFRQVVKNITKLSEESKHSQADNTEKSQSTEVDIKGLEVSSKEVGIGNMETSDSGVGFNTALPLDTDTDAPDQIPDSEAVSISAATEPKPSPPPAAAAAADAAADSQPSAPPATETKPSPVPEAKVSPVPEPKKTPDKPVEAKLDVPKPAEVKLSPAPSPEPKSGLSPAEPKAPAPTPSPEPKPATPKATTPTPEIKSSLTPTAESPKPTTPEPITNGTPEPGLDSKASPDHAEIIGGSTPKAAPPKTPEVELKSSGAALEASKDITVAEDSTSAT</sequence>
<feature type="chain" id="PRO_5025605471" evidence="4">
    <location>
        <begin position="18"/>
        <end position="658"/>
    </location>
</feature>
<dbReference type="Proteomes" id="UP000472267">
    <property type="component" value="Chromosome 11"/>
</dbReference>
<reference evidence="5" key="1">
    <citation type="submission" date="2019-06" db="EMBL/GenBank/DDBJ databases">
        <authorList>
            <consortium name="Wellcome Sanger Institute Data Sharing"/>
        </authorList>
    </citation>
    <scope>NUCLEOTIDE SEQUENCE [LARGE SCALE GENOMIC DNA]</scope>
</reference>
<feature type="compositionally biased region" description="Low complexity" evidence="2">
    <location>
        <begin position="478"/>
        <end position="490"/>
    </location>
</feature>
<feature type="compositionally biased region" description="Low complexity" evidence="2">
    <location>
        <begin position="568"/>
        <end position="577"/>
    </location>
</feature>
<keyword evidence="4" id="KW-0732">Signal</keyword>
<feature type="signal peptide" evidence="4">
    <location>
        <begin position="1"/>
        <end position="17"/>
    </location>
</feature>
<dbReference type="PANTHER" id="PTHR24216:SF65">
    <property type="entry name" value="PAXILLIN-LIKE PROTEIN 1"/>
    <property type="match status" value="1"/>
</dbReference>
<dbReference type="GO" id="GO:0005925">
    <property type="term" value="C:focal adhesion"/>
    <property type="evidence" value="ECO:0007669"/>
    <property type="project" value="UniProtKB-SubCell"/>
</dbReference>
<evidence type="ECO:0000256" key="2">
    <source>
        <dbReference type="SAM" id="MobiDB-lite"/>
    </source>
</evidence>
<keyword evidence="6" id="KW-1185">Reference proteome</keyword>
<proteinExistence type="predicted"/>
<keyword evidence="3" id="KW-0812">Transmembrane</keyword>
<evidence type="ECO:0000313" key="6">
    <source>
        <dbReference type="Proteomes" id="UP000472267"/>
    </source>
</evidence>
<feature type="compositionally biased region" description="Basic and acidic residues" evidence="2">
    <location>
        <begin position="513"/>
        <end position="533"/>
    </location>
</feature>
<dbReference type="Ensembl" id="ENSSFAT00005030367.1">
    <property type="protein sequence ID" value="ENSSFAP00005029289.1"/>
    <property type="gene ID" value="ENSSFAG00005014904.1"/>
</dbReference>
<keyword evidence="3" id="KW-1133">Transmembrane helix</keyword>
<dbReference type="PANTHER" id="PTHR24216">
    <property type="entry name" value="PAXILLIN-RELATED"/>
    <property type="match status" value="1"/>
</dbReference>
<organism evidence="5 6">
    <name type="scientific">Salarias fasciatus</name>
    <name type="common">Jewelled blenny</name>
    <name type="synonym">Blennius fasciatus</name>
    <dbReference type="NCBI Taxonomy" id="181472"/>
    <lineage>
        <taxon>Eukaryota</taxon>
        <taxon>Metazoa</taxon>
        <taxon>Chordata</taxon>
        <taxon>Craniata</taxon>
        <taxon>Vertebrata</taxon>
        <taxon>Euteleostomi</taxon>
        <taxon>Actinopterygii</taxon>
        <taxon>Neopterygii</taxon>
        <taxon>Teleostei</taxon>
        <taxon>Neoteleostei</taxon>
        <taxon>Acanthomorphata</taxon>
        <taxon>Ovalentaria</taxon>
        <taxon>Blenniimorphae</taxon>
        <taxon>Blenniiformes</taxon>
        <taxon>Blennioidei</taxon>
        <taxon>Blenniidae</taxon>
        <taxon>Salariinae</taxon>
        <taxon>Salarias</taxon>
    </lineage>
</organism>
<dbReference type="AlphaFoldDB" id="A0A672HK31"/>
<keyword evidence="3" id="KW-0472">Membrane</keyword>
<reference evidence="5" key="2">
    <citation type="submission" date="2025-08" db="UniProtKB">
        <authorList>
            <consortium name="Ensembl"/>
        </authorList>
    </citation>
    <scope>IDENTIFICATION</scope>
</reference>
<accession>A0A672HK31</accession>
<feature type="transmembrane region" description="Helical" evidence="3">
    <location>
        <begin position="332"/>
        <end position="356"/>
    </location>
</feature>
<evidence type="ECO:0000256" key="1">
    <source>
        <dbReference type="ARBA" id="ARBA00004246"/>
    </source>
</evidence>
<name>A0A672HK31_SALFA</name>
<dbReference type="OMA" id="TIMGTFR"/>
<evidence type="ECO:0000256" key="4">
    <source>
        <dbReference type="SAM" id="SignalP"/>
    </source>
</evidence>
<evidence type="ECO:0000313" key="5">
    <source>
        <dbReference type="Ensembl" id="ENSSFAP00005029289.1"/>
    </source>
</evidence>
<feature type="region of interest" description="Disordered" evidence="2">
    <location>
        <begin position="395"/>
        <end position="658"/>
    </location>
</feature>
<comment type="subcellular location">
    <subcellularLocation>
        <location evidence="1">Cell junction</location>
        <location evidence="1">Focal adhesion</location>
    </subcellularLocation>
</comment>
<evidence type="ECO:0000256" key="3">
    <source>
        <dbReference type="SAM" id="Phobius"/>
    </source>
</evidence>
<dbReference type="InParanoid" id="A0A672HK31"/>
<feature type="compositionally biased region" description="Pro residues" evidence="2">
    <location>
        <begin position="553"/>
        <end position="567"/>
    </location>
</feature>
<protein>
    <submittedName>
        <fullName evidence="5">Si:dkeyp-77h1.4</fullName>
    </submittedName>
</protein>
<gene>
    <name evidence="5" type="primary">si:dkeyp-77h1.4</name>
</gene>
<reference evidence="5" key="3">
    <citation type="submission" date="2025-09" db="UniProtKB">
        <authorList>
            <consortium name="Ensembl"/>
        </authorList>
    </citation>
    <scope>IDENTIFICATION</scope>
</reference>